<dbReference type="Proteomes" id="UP000198861">
    <property type="component" value="Unassembled WGS sequence"/>
</dbReference>
<organism evidence="1 2">
    <name type="scientific">Azotobacter beijerinckii</name>
    <dbReference type="NCBI Taxonomy" id="170623"/>
    <lineage>
        <taxon>Bacteria</taxon>
        <taxon>Pseudomonadati</taxon>
        <taxon>Pseudomonadota</taxon>
        <taxon>Gammaproteobacteria</taxon>
        <taxon>Pseudomonadales</taxon>
        <taxon>Pseudomonadaceae</taxon>
        <taxon>Azotobacter</taxon>
    </lineage>
</organism>
<dbReference type="EMBL" id="FOKJ01000032">
    <property type="protein sequence ID" value="SFB30075.1"/>
    <property type="molecule type" value="Genomic_DNA"/>
</dbReference>
<proteinExistence type="predicted"/>
<name>A0A1I0ZWF7_9GAMM</name>
<reference evidence="1 2" key="1">
    <citation type="submission" date="2016-10" db="EMBL/GenBank/DDBJ databases">
        <authorList>
            <person name="Varghese N."/>
            <person name="Submissions S."/>
        </authorList>
    </citation>
    <scope>NUCLEOTIDE SEQUENCE [LARGE SCALE GENOMIC DNA]</scope>
    <source>
        <strain evidence="1 2">DSM 282</strain>
    </source>
</reference>
<sequence>MTTTMNTLVTEQQAAALVRFAEQYGRGWKDELHFQWMRSNYPLSPQEDRPLLQQVRNYLGGRWLLRTSLPKLREIAGGKQRART</sequence>
<gene>
    <name evidence="1" type="ORF">SAMN04244571_02145</name>
</gene>
<keyword evidence="2" id="KW-1185">Reference proteome</keyword>
<comment type="caution">
    <text evidence="1">The sequence shown here is derived from an EMBL/GenBank/DDBJ whole genome shotgun (WGS) entry which is preliminary data.</text>
</comment>
<protein>
    <submittedName>
        <fullName evidence="1">Uncharacterized protein</fullName>
    </submittedName>
</protein>
<evidence type="ECO:0000313" key="2">
    <source>
        <dbReference type="Proteomes" id="UP000198861"/>
    </source>
</evidence>
<accession>A0A1I0ZWF7</accession>
<evidence type="ECO:0000313" key="1">
    <source>
        <dbReference type="EMBL" id="SFB30075.1"/>
    </source>
</evidence>